<dbReference type="PANTHER" id="PTHR21262:SF36">
    <property type="entry name" value="BIFUNCTIONAL (P)PPGPP SYNTHASE_HYDROLASE SPOT"/>
    <property type="match status" value="1"/>
</dbReference>
<dbReference type="FunFam" id="1.10.3210.10:FF:000001">
    <property type="entry name" value="GTP pyrophosphokinase RelA"/>
    <property type="match status" value="1"/>
</dbReference>
<dbReference type="SUPFAM" id="SSF109604">
    <property type="entry name" value="HD-domain/PDEase-like"/>
    <property type="match status" value="1"/>
</dbReference>
<organism evidence="2">
    <name type="scientific">Neisseria gonorrhoeae</name>
    <dbReference type="NCBI Taxonomy" id="485"/>
    <lineage>
        <taxon>Bacteria</taxon>
        <taxon>Pseudomonadati</taxon>
        <taxon>Pseudomonadota</taxon>
        <taxon>Betaproteobacteria</taxon>
        <taxon>Neisseriales</taxon>
        <taxon>Neisseriaceae</taxon>
        <taxon>Neisseria</taxon>
    </lineage>
</organism>
<dbReference type="PANTHER" id="PTHR21262">
    <property type="entry name" value="GUANOSINE-3',5'-BIS DIPHOSPHATE 3'-PYROPHOSPHOHYDROLASE"/>
    <property type="match status" value="1"/>
</dbReference>
<protein>
    <submittedName>
        <fullName evidence="2">Guanosine-3',5'-bis(Diphosphate) 3'-pyrophosphohydrolase</fullName>
        <ecNumber evidence="2">3.1.7.2</ecNumber>
    </submittedName>
</protein>
<keyword evidence="2" id="KW-0378">Hydrolase</keyword>
<dbReference type="AlphaFoldDB" id="A0A378VTZ1"/>
<reference evidence="2" key="1">
    <citation type="submission" date="2018-06" db="EMBL/GenBank/DDBJ databases">
        <authorList>
            <consortium name="Pathogen Informatics"/>
            <person name="Doyle S."/>
        </authorList>
    </citation>
    <scope>NUCLEOTIDE SEQUENCE [LARGE SCALE GENOMIC DNA]</scope>
    <source>
        <strain evidence="2">NCTC11421</strain>
    </source>
</reference>
<dbReference type="EC" id="3.1.7.2" evidence="2"/>
<gene>
    <name evidence="2" type="primary">spoT_1</name>
    <name evidence="2" type="ORF">NCTC11421_00581</name>
</gene>
<dbReference type="EMBL" id="UGRI01000001">
    <property type="protein sequence ID" value="SUA20497.1"/>
    <property type="molecule type" value="Genomic_DNA"/>
</dbReference>
<evidence type="ECO:0000256" key="1">
    <source>
        <dbReference type="ARBA" id="ARBA00007476"/>
    </source>
</evidence>
<dbReference type="GO" id="GO:0015969">
    <property type="term" value="P:guanosine tetraphosphate metabolic process"/>
    <property type="evidence" value="ECO:0007669"/>
    <property type="project" value="TreeGrafter"/>
</dbReference>
<evidence type="ECO:0000313" key="2">
    <source>
        <dbReference type="EMBL" id="SUA20497.1"/>
    </source>
</evidence>
<sequence>MDIQGLCAGVMHDVLEDTGVTKGEMAAVFGNTVAEMVDGLSKLEKLKFEDHAEHQAESFRKLILAMTKDVRVIVVKLADRLHNMRTLGSMRPDKRRRIARETLEIYAQIANRIGLNNAYRELQDLSFQNLHPNRYETLKKRWTRAGRTGRTLSAKFCARSASGW</sequence>
<dbReference type="CDD" id="cd00077">
    <property type="entry name" value="HDc"/>
    <property type="match status" value="1"/>
</dbReference>
<dbReference type="InterPro" id="IPR003607">
    <property type="entry name" value="HD/PDEase_dom"/>
</dbReference>
<accession>A0A378VTZ1</accession>
<comment type="similarity">
    <text evidence="1">Belongs to the RelA/SpoT family.</text>
</comment>
<dbReference type="GO" id="GO:0008728">
    <property type="term" value="F:GTP diphosphokinase activity"/>
    <property type="evidence" value="ECO:0007669"/>
    <property type="project" value="TreeGrafter"/>
</dbReference>
<dbReference type="GO" id="GO:0005886">
    <property type="term" value="C:plasma membrane"/>
    <property type="evidence" value="ECO:0007669"/>
    <property type="project" value="TreeGrafter"/>
</dbReference>
<dbReference type="GO" id="GO:0042594">
    <property type="term" value="P:response to starvation"/>
    <property type="evidence" value="ECO:0007669"/>
    <property type="project" value="TreeGrafter"/>
</dbReference>
<proteinExistence type="inferred from homology"/>
<dbReference type="GO" id="GO:0008893">
    <property type="term" value="F:guanosine-3',5'-bis(diphosphate) 3'-diphosphatase activity"/>
    <property type="evidence" value="ECO:0007669"/>
    <property type="project" value="UniProtKB-EC"/>
</dbReference>
<name>A0A378VTZ1_NEIGO</name>
<dbReference type="Gene3D" id="1.10.3210.10">
    <property type="entry name" value="Hypothetical protein af1432"/>
    <property type="match status" value="1"/>
</dbReference>
<dbReference type="Pfam" id="PF13328">
    <property type="entry name" value="HD_4"/>
    <property type="match status" value="1"/>
</dbReference>